<comment type="caution">
    <text evidence="2">The sequence shown here is derived from an EMBL/GenBank/DDBJ whole genome shotgun (WGS) entry which is preliminary data.</text>
</comment>
<evidence type="ECO:0000313" key="2">
    <source>
        <dbReference type="EMBL" id="KAJ3025616.1"/>
    </source>
</evidence>
<evidence type="ECO:0000256" key="1">
    <source>
        <dbReference type="SAM" id="MobiDB-lite"/>
    </source>
</evidence>
<accession>A0AAD5RZN1</accession>
<dbReference type="EMBL" id="JADGJD010003110">
    <property type="protein sequence ID" value="KAJ3025616.1"/>
    <property type="molecule type" value="Genomic_DNA"/>
</dbReference>
<gene>
    <name evidence="2" type="ORF">HK097_006649</name>
</gene>
<dbReference type="AlphaFoldDB" id="A0AAD5RZN1"/>
<keyword evidence="3" id="KW-1185">Reference proteome</keyword>
<proteinExistence type="predicted"/>
<name>A0AAD5RZN1_9FUNG</name>
<feature type="region of interest" description="Disordered" evidence="1">
    <location>
        <begin position="9"/>
        <end position="36"/>
    </location>
</feature>
<evidence type="ECO:0000313" key="3">
    <source>
        <dbReference type="Proteomes" id="UP001212841"/>
    </source>
</evidence>
<reference evidence="2" key="1">
    <citation type="submission" date="2020-05" db="EMBL/GenBank/DDBJ databases">
        <title>Phylogenomic resolution of chytrid fungi.</title>
        <authorList>
            <person name="Stajich J.E."/>
            <person name="Amses K."/>
            <person name="Simmons R."/>
            <person name="Seto K."/>
            <person name="Myers J."/>
            <person name="Bonds A."/>
            <person name="Quandt C.A."/>
            <person name="Barry K."/>
            <person name="Liu P."/>
            <person name="Grigoriev I."/>
            <person name="Longcore J.E."/>
            <person name="James T.Y."/>
        </authorList>
    </citation>
    <scope>NUCLEOTIDE SEQUENCE</scope>
    <source>
        <strain evidence="2">JEL0318</strain>
    </source>
</reference>
<sequence length="109" mass="11767">IFHHFLTIVDDTHRPAPSPNGDNGNGNGKKVVPTSEDPFSMDVLKKIFQDAGIQPDKLITFDAFCEATESQALTFHACPLFQIEDVNLPSGFGKSRPSSAAPDKAKSPV</sequence>
<dbReference type="Proteomes" id="UP001212841">
    <property type="component" value="Unassembled WGS sequence"/>
</dbReference>
<protein>
    <submittedName>
        <fullName evidence="2">Uncharacterized protein</fullName>
    </submittedName>
</protein>
<feature type="non-terminal residue" evidence="2">
    <location>
        <position position="109"/>
    </location>
</feature>
<organism evidence="2 3">
    <name type="scientific">Rhizophlyctis rosea</name>
    <dbReference type="NCBI Taxonomy" id="64517"/>
    <lineage>
        <taxon>Eukaryota</taxon>
        <taxon>Fungi</taxon>
        <taxon>Fungi incertae sedis</taxon>
        <taxon>Chytridiomycota</taxon>
        <taxon>Chytridiomycota incertae sedis</taxon>
        <taxon>Chytridiomycetes</taxon>
        <taxon>Rhizophlyctidales</taxon>
        <taxon>Rhizophlyctidaceae</taxon>
        <taxon>Rhizophlyctis</taxon>
    </lineage>
</organism>